<gene>
    <name evidence="8" type="ORF">LCGC14_0296690</name>
</gene>
<evidence type="ECO:0000256" key="5">
    <source>
        <dbReference type="SAM" id="MobiDB-lite"/>
    </source>
</evidence>
<dbReference type="GO" id="GO:0003676">
    <property type="term" value="F:nucleic acid binding"/>
    <property type="evidence" value="ECO:0007669"/>
    <property type="project" value="InterPro"/>
</dbReference>
<dbReference type="SMART" id="SM00490">
    <property type="entry name" value="HELICc"/>
    <property type="match status" value="1"/>
</dbReference>
<dbReference type="GO" id="GO:0016787">
    <property type="term" value="F:hydrolase activity"/>
    <property type="evidence" value="ECO:0007669"/>
    <property type="project" value="UniProtKB-KW"/>
</dbReference>
<evidence type="ECO:0000256" key="1">
    <source>
        <dbReference type="ARBA" id="ARBA00022741"/>
    </source>
</evidence>
<keyword evidence="3" id="KW-0347">Helicase</keyword>
<dbReference type="Gene3D" id="3.40.50.300">
    <property type="entry name" value="P-loop containing nucleotide triphosphate hydrolases"/>
    <property type="match status" value="2"/>
</dbReference>
<dbReference type="Pfam" id="PF00270">
    <property type="entry name" value="DEAD"/>
    <property type="match status" value="1"/>
</dbReference>
<evidence type="ECO:0000259" key="7">
    <source>
        <dbReference type="PROSITE" id="PS51194"/>
    </source>
</evidence>
<dbReference type="InterPro" id="IPR013689">
    <property type="entry name" value="RNA_helicase_ATP-dep_HrpB_C"/>
</dbReference>
<evidence type="ECO:0000256" key="3">
    <source>
        <dbReference type="ARBA" id="ARBA00022806"/>
    </source>
</evidence>
<dbReference type="InterPro" id="IPR001650">
    <property type="entry name" value="Helicase_C-like"/>
</dbReference>
<evidence type="ECO:0000313" key="8">
    <source>
        <dbReference type="EMBL" id="KKN83607.1"/>
    </source>
</evidence>
<feature type="domain" description="Helicase C-terminal" evidence="7">
    <location>
        <begin position="201"/>
        <end position="374"/>
    </location>
</feature>
<reference evidence="8" key="1">
    <citation type="journal article" date="2015" name="Nature">
        <title>Complex archaea that bridge the gap between prokaryotes and eukaryotes.</title>
        <authorList>
            <person name="Spang A."/>
            <person name="Saw J.H."/>
            <person name="Jorgensen S.L."/>
            <person name="Zaremba-Niedzwiedzka K."/>
            <person name="Martijn J."/>
            <person name="Lind A.E."/>
            <person name="van Eijk R."/>
            <person name="Schleper C."/>
            <person name="Guy L."/>
            <person name="Ettema T.J."/>
        </authorList>
    </citation>
    <scope>NUCLEOTIDE SEQUENCE</scope>
</reference>
<dbReference type="InterPro" id="IPR027417">
    <property type="entry name" value="P-loop_NTPase"/>
</dbReference>
<feature type="domain" description="Helicase ATP-binding" evidence="6">
    <location>
        <begin position="19"/>
        <end position="183"/>
    </location>
</feature>
<evidence type="ECO:0000259" key="6">
    <source>
        <dbReference type="PROSITE" id="PS51192"/>
    </source>
</evidence>
<dbReference type="SMART" id="SM00487">
    <property type="entry name" value="DEXDc"/>
    <property type="match status" value="1"/>
</dbReference>
<dbReference type="SUPFAM" id="SSF52540">
    <property type="entry name" value="P-loop containing nucleoside triphosphate hydrolases"/>
    <property type="match status" value="1"/>
</dbReference>
<feature type="region of interest" description="Disordered" evidence="5">
    <location>
        <begin position="801"/>
        <end position="820"/>
    </location>
</feature>
<accession>A0A0F9U8C3</accession>
<keyword evidence="4" id="KW-0067">ATP-binding</keyword>
<dbReference type="Pfam" id="PF08482">
    <property type="entry name" value="HrpB_C"/>
    <property type="match status" value="1"/>
</dbReference>
<organism evidence="8">
    <name type="scientific">marine sediment metagenome</name>
    <dbReference type="NCBI Taxonomy" id="412755"/>
    <lineage>
        <taxon>unclassified sequences</taxon>
        <taxon>metagenomes</taxon>
        <taxon>ecological metagenomes</taxon>
    </lineage>
</organism>
<keyword evidence="1" id="KW-0547">Nucleotide-binding</keyword>
<dbReference type="CDD" id="cd18791">
    <property type="entry name" value="SF2_C_RHA"/>
    <property type="match status" value="1"/>
</dbReference>
<dbReference type="InterPro" id="IPR014001">
    <property type="entry name" value="Helicase_ATP-bd"/>
</dbReference>
<dbReference type="PANTHER" id="PTHR43519:SF1">
    <property type="entry name" value="ATP-DEPENDENT RNA HELICASE HRPB"/>
    <property type="match status" value="1"/>
</dbReference>
<dbReference type="PROSITE" id="PS51192">
    <property type="entry name" value="HELICASE_ATP_BIND_1"/>
    <property type="match status" value="1"/>
</dbReference>
<dbReference type="InterPro" id="IPR007502">
    <property type="entry name" value="Helicase-assoc_dom"/>
</dbReference>
<dbReference type="EMBL" id="LAZR01000182">
    <property type="protein sequence ID" value="KKN83607.1"/>
    <property type="molecule type" value="Genomic_DNA"/>
</dbReference>
<dbReference type="SMART" id="SM00847">
    <property type="entry name" value="HA2"/>
    <property type="match status" value="1"/>
</dbReference>
<dbReference type="GO" id="GO:0005524">
    <property type="term" value="F:ATP binding"/>
    <property type="evidence" value="ECO:0007669"/>
    <property type="project" value="UniProtKB-KW"/>
</dbReference>
<protein>
    <recommendedName>
        <fullName evidence="9">ATP-dependent helicase HrpB</fullName>
    </recommendedName>
</protein>
<dbReference type="CDD" id="cd17990">
    <property type="entry name" value="DEXHc_HrpB"/>
    <property type="match status" value="1"/>
</dbReference>
<dbReference type="AlphaFoldDB" id="A0A0F9U8C3"/>
<dbReference type="NCBIfam" id="TIGR01970">
    <property type="entry name" value="DEAH_box_HrpB"/>
    <property type="match status" value="1"/>
</dbReference>
<dbReference type="InterPro" id="IPR011545">
    <property type="entry name" value="DEAD/DEAH_box_helicase_dom"/>
</dbReference>
<name>A0A0F9U8C3_9ZZZZ</name>
<dbReference type="Gene3D" id="1.20.120.1080">
    <property type="match status" value="1"/>
</dbReference>
<dbReference type="PIRSF" id="PIRSF005496">
    <property type="entry name" value="ATP_hel_hrpB"/>
    <property type="match status" value="1"/>
</dbReference>
<evidence type="ECO:0008006" key="9">
    <source>
        <dbReference type="Google" id="ProtNLM"/>
    </source>
</evidence>
<comment type="caution">
    <text evidence="8">The sequence shown here is derived from an EMBL/GenBank/DDBJ whole genome shotgun (WGS) entry which is preliminary data.</text>
</comment>
<dbReference type="Pfam" id="PF00271">
    <property type="entry name" value="Helicase_C"/>
    <property type="match status" value="1"/>
</dbReference>
<evidence type="ECO:0000256" key="2">
    <source>
        <dbReference type="ARBA" id="ARBA00022801"/>
    </source>
</evidence>
<sequence length="820" mass="86903">MTRPALPELPVSAVLCDVAAALTDAGRAVLVAPPGAGKTTLVPLHLLGEAFMASGKILLVEPRRLAARAAARRMAQIIGEAVGETVGWRMRLDTKVSAKTRIEIVTEGVFTRMVLSDPELKGVSAVLFDEFHERSLDGDFGLALALDVASALREDLRILVMSATLDDARVAALLGNAPVIESAGRAFPVTVRYRDRPGTEPVEDAVVAAARAALAEEAGSLLVFLPGQREIERVAERLGAIVPDNVVVAPLFGAMDGAAQDQAVRPAPLGTRKIVLATSIAETSLTIDGVSVVIDSGLRRQPVFEPATGLSRLETVRVSRASADQRAGRAGRTAPGTAIRLWRAQQTAGLDAFDRPEILATDLSGLVLDCAAWGVAEPSDLAFLDPPPTPAIAEARALLAELGALDATGRLTATGAAMRTLPLPPRLARMVVAAGGDARRHAAMLAVLLTERGLGGTDTDLAERLRRFRADRGPRAKAALGLAKRIASAAREAGSGEDEPDEAGALLALAYPDRIAVARGARGHFVLTSGRGGVLDETTALAGEKFLVVAELQGQARAGRILSAAALSEAAMERIAADRAVSEMVVAFDRTAREVRARNIRRLGRATLSEAPLPAPSGEATARALAEGIRRLGLSALPFGEEGERLLRRLRFLAKAYGPPWPDFSDAALLAGLDDWLLPYLPGVTSLSQITPGALSEALRGLIPAQLRDRLEQLAPSHFEAPTGSRMPIRYDEDQPVLAIRVQELFGVTRHPAIADGRLPLTIELLSPAHRPIQITRDLPGFWSGSWADVRADLRGRYPKHVWPEDPAGAAPTARAKPRK</sequence>
<dbReference type="PANTHER" id="PTHR43519">
    <property type="entry name" value="ATP-DEPENDENT RNA HELICASE HRPB"/>
    <property type="match status" value="1"/>
</dbReference>
<dbReference type="FunFam" id="3.40.50.300:FF:002125">
    <property type="entry name" value="ATP-dependent helicase HrpB"/>
    <property type="match status" value="1"/>
</dbReference>
<dbReference type="PROSITE" id="PS51194">
    <property type="entry name" value="HELICASE_CTER"/>
    <property type="match status" value="1"/>
</dbReference>
<dbReference type="InterPro" id="IPR010225">
    <property type="entry name" value="HrpB"/>
</dbReference>
<dbReference type="InterPro" id="IPR049614">
    <property type="entry name" value="HrpB_DEXH"/>
</dbReference>
<evidence type="ECO:0000256" key="4">
    <source>
        <dbReference type="ARBA" id="ARBA00022840"/>
    </source>
</evidence>
<dbReference type="GO" id="GO:0004386">
    <property type="term" value="F:helicase activity"/>
    <property type="evidence" value="ECO:0007669"/>
    <property type="project" value="UniProtKB-KW"/>
</dbReference>
<keyword evidence="2" id="KW-0378">Hydrolase</keyword>
<proteinExistence type="predicted"/>